<dbReference type="Proteomes" id="UP000198287">
    <property type="component" value="Unassembled WGS sequence"/>
</dbReference>
<dbReference type="Pfam" id="PF00096">
    <property type="entry name" value="zf-C2H2"/>
    <property type="match status" value="2"/>
</dbReference>
<dbReference type="InterPro" id="IPR036236">
    <property type="entry name" value="Znf_C2H2_sf"/>
</dbReference>
<dbReference type="InterPro" id="IPR013087">
    <property type="entry name" value="Znf_C2H2_type"/>
</dbReference>
<evidence type="ECO:0000313" key="9">
    <source>
        <dbReference type="Proteomes" id="UP000198287"/>
    </source>
</evidence>
<reference evidence="8 9" key="1">
    <citation type="submission" date="2015-12" db="EMBL/GenBank/DDBJ databases">
        <title>The genome of Folsomia candida.</title>
        <authorList>
            <person name="Faddeeva A."/>
            <person name="Derks M.F."/>
            <person name="Anvar Y."/>
            <person name="Smit S."/>
            <person name="Van Straalen N."/>
            <person name="Roelofs D."/>
        </authorList>
    </citation>
    <scope>NUCLEOTIDE SEQUENCE [LARGE SCALE GENOMIC DNA]</scope>
    <source>
        <strain evidence="8 9">VU population</strain>
        <tissue evidence="8">Whole body</tissue>
    </source>
</reference>
<gene>
    <name evidence="8" type="ORF">Fcan01_26369</name>
</gene>
<dbReference type="PANTHER" id="PTHR24379">
    <property type="entry name" value="KRAB AND ZINC FINGER DOMAIN-CONTAINING"/>
    <property type="match status" value="1"/>
</dbReference>
<feature type="region of interest" description="Disordered" evidence="6">
    <location>
        <begin position="124"/>
        <end position="254"/>
    </location>
</feature>
<organism evidence="8 9">
    <name type="scientific">Folsomia candida</name>
    <name type="common">Springtail</name>
    <dbReference type="NCBI Taxonomy" id="158441"/>
    <lineage>
        <taxon>Eukaryota</taxon>
        <taxon>Metazoa</taxon>
        <taxon>Ecdysozoa</taxon>
        <taxon>Arthropoda</taxon>
        <taxon>Hexapoda</taxon>
        <taxon>Collembola</taxon>
        <taxon>Entomobryomorpha</taxon>
        <taxon>Isotomoidea</taxon>
        <taxon>Isotomidae</taxon>
        <taxon>Proisotominae</taxon>
        <taxon>Folsomia</taxon>
    </lineage>
</organism>
<keyword evidence="4" id="KW-0862">Zinc</keyword>
<evidence type="ECO:0000256" key="2">
    <source>
        <dbReference type="ARBA" id="ARBA00022737"/>
    </source>
</evidence>
<dbReference type="Gene3D" id="3.30.160.60">
    <property type="entry name" value="Classic Zinc Finger"/>
    <property type="match status" value="2"/>
</dbReference>
<sequence length="385" mass="44326">MSKANRSGAGDFSVFGKRSTPTTSINVIAGGARIKTEPGEEFQSCGNGRDGDKRKGNEVKPRAGPFKKFRLRQTELKFDKESPPPSRAVVHSSWIKMDKHKIIPKDDRFEIEYFSVFRNRTTVTSTANREARIKTEPGEEFHSSRNENEDDKRQDVEADKIKAKVDPFEKFRRDMQTEQKYVKETRPPSPVVVSRSLENSSNEVVVNLDQQQGRSPNMNRQTELPSNSEEEAPSQSSAYQRKHSNNSAKRNTEKKGGVNFLLKYIALKRSEGPSSCDNCRKRFTGNDDDGHKCRVTTSPRKFPCSTCGKAFIRQDHQIVHKLGVHDMVKFPCAKCHMRFTTQASMKRHVDTVHSRIRHRCFRCGWTCTRMEYLNAHWKKKHRFNR</sequence>
<keyword evidence="2" id="KW-0677">Repeat</keyword>
<evidence type="ECO:0000256" key="1">
    <source>
        <dbReference type="ARBA" id="ARBA00022723"/>
    </source>
</evidence>
<dbReference type="SUPFAM" id="SSF57667">
    <property type="entry name" value="beta-beta-alpha zinc fingers"/>
    <property type="match status" value="2"/>
</dbReference>
<feature type="domain" description="C2H2-type" evidence="7">
    <location>
        <begin position="302"/>
        <end position="330"/>
    </location>
</feature>
<dbReference type="AlphaFoldDB" id="A0A226CZW0"/>
<evidence type="ECO:0000256" key="6">
    <source>
        <dbReference type="SAM" id="MobiDB-lite"/>
    </source>
</evidence>
<evidence type="ECO:0000259" key="7">
    <source>
        <dbReference type="PROSITE" id="PS50157"/>
    </source>
</evidence>
<evidence type="ECO:0000256" key="4">
    <source>
        <dbReference type="ARBA" id="ARBA00022833"/>
    </source>
</evidence>
<keyword evidence="3 5" id="KW-0863">Zinc-finger</keyword>
<comment type="caution">
    <text evidence="8">The sequence shown here is derived from an EMBL/GenBank/DDBJ whole genome shotgun (WGS) entry which is preliminary data.</text>
</comment>
<accession>A0A226CZW0</accession>
<dbReference type="GO" id="GO:0008270">
    <property type="term" value="F:zinc ion binding"/>
    <property type="evidence" value="ECO:0007669"/>
    <property type="project" value="UniProtKB-KW"/>
</dbReference>
<feature type="domain" description="C2H2-type" evidence="7">
    <location>
        <begin position="330"/>
        <end position="358"/>
    </location>
</feature>
<feature type="region of interest" description="Disordered" evidence="6">
    <location>
        <begin position="30"/>
        <end position="66"/>
    </location>
</feature>
<protein>
    <submittedName>
        <fullName evidence="8">Myeloid zinc finger 1</fullName>
    </submittedName>
</protein>
<dbReference type="SMART" id="SM00355">
    <property type="entry name" value="ZnF_C2H2"/>
    <property type="match status" value="3"/>
</dbReference>
<name>A0A226CZW0_FOLCA</name>
<dbReference type="PROSITE" id="PS50157">
    <property type="entry name" value="ZINC_FINGER_C2H2_2"/>
    <property type="match status" value="2"/>
</dbReference>
<keyword evidence="1" id="KW-0479">Metal-binding</keyword>
<evidence type="ECO:0000256" key="3">
    <source>
        <dbReference type="ARBA" id="ARBA00022771"/>
    </source>
</evidence>
<dbReference type="PROSITE" id="PS00028">
    <property type="entry name" value="ZINC_FINGER_C2H2_1"/>
    <property type="match status" value="3"/>
</dbReference>
<keyword evidence="9" id="KW-1185">Reference proteome</keyword>
<feature type="compositionally biased region" description="Basic and acidic residues" evidence="6">
    <location>
        <begin position="129"/>
        <end position="186"/>
    </location>
</feature>
<dbReference type="EMBL" id="LNIX01000043">
    <property type="protein sequence ID" value="OXA38852.1"/>
    <property type="molecule type" value="Genomic_DNA"/>
</dbReference>
<dbReference type="PANTHER" id="PTHR24379:SF121">
    <property type="entry name" value="C2H2-TYPE DOMAIN-CONTAINING PROTEIN"/>
    <property type="match status" value="1"/>
</dbReference>
<proteinExistence type="predicted"/>
<feature type="compositionally biased region" description="Basic and acidic residues" evidence="6">
    <location>
        <begin position="49"/>
        <end position="61"/>
    </location>
</feature>
<feature type="compositionally biased region" description="Polar residues" evidence="6">
    <location>
        <begin position="196"/>
        <end position="249"/>
    </location>
</feature>
<evidence type="ECO:0000256" key="5">
    <source>
        <dbReference type="PROSITE-ProRule" id="PRU00042"/>
    </source>
</evidence>
<evidence type="ECO:0000313" key="8">
    <source>
        <dbReference type="EMBL" id="OXA38852.1"/>
    </source>
</evidence>